<evidence type="ECO:0000256" key="5">
    <source>
        <dbReference type="ARBA" id="ARBA00023128"/>
    </source>
</evidence>
<evidence type="ECO:0000256" key="7">
    <source>
        <dbReference type="ARBA" id="ARBA00035133"/>
    </source>
</evidence>
<keyword evidence="5" id="KW-0496">Mitochondrion</keyword>
<dbReference type="GO" id="GO:0005763">
    <property type="term" value="C:mitochondrial small ribosomal subunit"/>
    <property type="evidence" value="ECO:0007669"/>
    <property type="project" value="InterPro"/>
</dbReference>
<dbReference type="InterPro" id="IPR026299">
    <property type="entry name" value="MRP-S31"/>
</dbReference>
<dbReference type="GO" id="GO:0003735">
    <property type="term" value="F:structural constituent of ribosome"/>
    <property type="evidence" value="ECO:0007669"/>
    <property type="project" value="InterPro"/>
</dbReference>
<evidence type="ECO:0000256" key="1">
    <source>
        <dbReference type="ARBA" id="ARBA00004173"/>
    </source>
</evidence>
<dbReference type="OrthoDB" id="5989925at2759"/>
<proteinExistence type="inferred from homology"/>
<protein>
    <recommendedName>
        <fullName evidence="7">Small ribosomal subunit protein mS31</fullName>
    </recommendedName>
    <alternativeName>
        <fullName evidence="8">28S ribosomal protein S31, mitochondrial</fullName>
    </alternativeName>
</protein>
<comment type="subcellular location">
    <subcellularLocation>
        <location evidence="1">Mitochondrion</location>
    </subcellularLocation>
</comment>
<dbReference type="PANTHER" id="PTHR13231:SF3">
    <property type="entry name" value="SMALL RIBOSOMAL SUBUNIT PROTEIN MS31"/>
    <property type="match status" value="1"/>
</dbReference>
<comment type="caution">
    <text evidence="10">The sequence shown here is derived from an EMBL/GenBank/DDBJ whole genome shotgun (WGS) entry which is preliminary data.</text>
</comment>
<comment type="similarity">
    <text evidence="2">Belongs to the mitochondrion-specific ribosomal protein mS31 family.</text>
</comment>
<dbReference type="AlphaFoldDB" id="A0A7K8K9F7"/>
<evidence type="ECO:0000256" key="9">
    <source>
        <dbReference type="SAM" id="MobiDB-lite"/>
    </source>
</evidence>
<evidence type="ECO:0000256" key="2">
    <source>
        <dbReference type="ARBA" id="ARBA00011057"/>
    </source>
</evidence>
<sequence>STSSVLSTEKDKSTASKDGTTEVASKSQESTAETPKQKLLDIIGNMKVEVSYRNKLRQLKTREVKKEAVNKLEGLDREGATLQKATEGIHRGKPLNPELVEAASAVASSLPRNKKQMESELLAQLRRHEETTDKQKKGGTINIRNVISEMAVKRQSPAQRGVRISNRISLELDEDGQSIKPGRLSPQSFDSRRYFCCVPFESLKEGKRLNIFTKASTEMENALKTVSAPTIWDLEFAKEVAAVTAQPPRNGFEEMIQWTKEGILWEFPIDNEAGMEDDAEFHEHIFLEKHLEDFPKQGPIRHFMELVICGLSKNPYLTVKQKIEHIEWFQKYFEEKKEFLQEI</sequence>
<name>A0A7K8K9F7_9AVES</name>
<keyword evidence="6" id="KW-0687">Ribonucleoprotein</keyword>
<dbReference type="Proteomes" id="UP000533896">
    <property type="component" value="Unassembled WGS sequence"/>
</dbReference>
<gene>
    <name evidence="10" type="primary">Mrps31</name>
    <name evidence="10" type="ORF">LOPRUF_R08481</name>
</gene>
<keyword evidence="11" id="KW-1185">Reference proteome</keyword>
<evidence type="ECO:0000313" key="11">
    <source>
        <dbReference type="Proteomes" id="UP000533896"/>
    </source>
</evidence>
<dbReference type="PANTHER" id="PTHR13231">
    <property type="entry name" value="MITOCHONDRIAL RIBOSOMAL PROTEIN S31"/>
    <property type="match status" value="1"/>
</dbReference>
<evidence type="ECO:0000256" key="4">
    <source>
        <dbReference type="ARBA" id="ARBA00022980"/>
    </source>
</evidence>
<dbReference type="EMBL" id="VWYV01000942">
    <property type="protein sequence ID" value="NXE12913.1"/>
    <property type="molecule type" value="Genomic_DNA"/>
</dbReference>
<reference evidence="10 11" key="1">
    <citation type="submission" date="2019-09" db="EMBL/GenBank/DDBJ databases">
        <title>Bird 10,000 Genomes (B10K) Project - Family phase.</title>
        <authorList>
            <person name="Zhang G."/>
        </authorList>
    </citation>
    <scope>NUCLEOTIDE SEQUENCE [LARGE SCALE GENOMIC DNA]</scope>
    <source>
        <strain evidence="10">B10K-CU-031-23</strain>
    </source>
</reference>
<keyword evidence="3" id="KW-0809">Transit peptide</keyword>
<feature type="non-terminal residue" evidence="10">
    <location>
        <position position="1"/>
    </location>
</feature>
<feature type="non-terminal residue" evidence="10">
    <location>
        <position position="343"/>
    </location>
</feature>
<keyword evidence="4" id="KW-0689">Ribosomal protein</keyword>
<evidence type="ECO:0000256" key="6">
    <source>
        <dbReference type="ARBA" id="ARBA00023274"/>
    </source>
</evidence>
<feature type="compositionally biased region" description="Polar residues" evidence="9">
    <location>
        <begin position="16"/>
        <end position="34"/>
    </location>
</feature>
<organism evidence="10 11">
    <name type="scientific">Lophotis ruficrista</name>
    <dbReference type="NCBI Taxonomy" id="172689"/>
    <lineage>
        <taxon>Eukaryota</taxon>
        <taxon>Metazoa</taxon>
        <taxon>Chordata</taxon>
        <taxon>Craniata</taxon>
        <taxon>Vertebrata</taxon>
        <taxon>Euteleostomi</taxon>
        <taxon>Archelosauria</taxon>
        <taxon>Archosauria</taxon>
        <taxon>Dinosauria</taxon>
        <taxon>Saurischia</taxon>
        <taxon>Theropoda</taxon>
        <taxon>Coelurosauria</taxon>
        <taxon>Aves</taxon>
        <taxon>Neognathae</taxon>
        <taxon>Neoaves</taxon>
        <taxon>Otidimorphae</taxon>
        <taxon>Otidiformes</taxon>
        <taxon>Otididae</taxon>
        <taxon>Lophotis</taxon>
    </lineage>
</organism>
<evidence type="ECO:0000313" key="10">
    <source>
        <dbReference type="EMBL" id="NXE12913.1"/>
    </source>
</evidence>
<evidence type="ECO:0000256" key="3">
    <source>
        <dbReference type="ARBA" id="ARBA00022946"/>
    </source>
</evidence>
<dbReference type="Pfam" id="PF15433">
    <property type="entry name" value="MRP-S31"/>
    <property type="match status" value="1"/>
</dbReference>
<evidence type="ECO:0000256" key="8">
    <source>
        <dbReference type="ARBA" id="ARBA00035363"/>
    </source>
</evidence>
<feature type="region of interest" description="Disordered" evidence="9">
    <location>
        <begin position="1"/>
        <end position="38"/>
    </location>
</feature>
<accession>A0A7K8K9F7</accession>